<organism evidence="12 13">
    <name type="scientific">Caenorhabditis elegans</name>
    <dbReference type="NCBI Taxonomy" id="6239"/>
    <lineage>
        <taxon>Eukaryota</taxon>
        <taxon>Metazoa</taxon>
        <taxon>Ecdysozoa</taxon>
        <taxon>Nematoda</taxon>
        <taxon>Chromadorea</taxon>
        <taxon>Rhabditida</taxon>
        <taxon>Rhabditina</taxon>
        <taxon>Rhabditomorpha</taxon>
        <taxon>Rhabditoidea</taxon>
        <taxon>Rhabditidae</taxon>
        <taxon>Peloderinae</taxon>
        <taxon>Caenorhabditis</taxon>
    </lineage>
</organism>
<name>Q23334_CAEEL</name>
<dbReference type="GO" id="GO:0008194">
    <property type="term" value="F:UDP-glycosyltransferase activity"/>
    <property type="evidence" value="ECO:0000318"/>
    <property type="project" value="GO_Central"/>
</dbReference>
<dbReference type="EMBL" id="BX284605">
    <property type="protein sequence ID" value="CAA99955.2"/>
    <property type="molecule type" value="Genomic_DNA"/>
</dbReference>
<reference evidence="12 13" key="1">
    <citation type="journal article" date="1998" name="Science">
        <title>Genome sequence of the nematode C. elegans: a platform for investigating biology.</title>
        <authorList>
            <consortium name="The C. elegans sequencing consortium"/>
            <person name="Sulson J.E."/>
            <person name="Waterston R."/>
        </authorList>
    </citation>
    <scope>NUCLEOTIDE SEQUENCE [LARGE SCALE GENOMIC DNA]</scope>
    <source>
        <strain evidence="12 13">Bristol N2</strain>
    </source>
</reference>
<keyword evidence="5 11" id="KW-0812">Transmembrane</keyword>
<evidence type="ECO:0000256" key="3">
    <source>
        <dbReference type="ARBA" id="ARBA00022676"/>
    </source>
</evidence>
<dbReference type="STRING" id="6239.ZC455.4.1"/>
<dbReference type="GeneID" id="179755"/>
<dbReference type="KEGG" id="cel:CELE_ZC455.4"/>
<comment type="catalytic activity">
    <reaction evidence="9 11">
        <text>glucuronate acceptor + UDP-alpha-D-glucuronate = acceptor beta-D-glucuronoside + UDP + H(+)</text>
        <dbReference type="Rhea" id="RHEA:21032"/>
        <dbReference type="ChEBI" id="CHEBI:15378"/>
        <dbReference type="ChEBI" id="CHEBI:58052"/>
        <dbReference type="ChEBI" id="CHEBI:58223"/>
        <dbReference type="ChEBI" id="CHEBI:132367"/>
        <dbReference type="ChEBI" id="CHEBI:132368"/>
        <dbReference type="EC" id="2.4.1.17"/>
    </reaction>
</comment>
<evidence type="ECO:0000313" key="14">
    <source>
        <dbReference type="WormBase" id="ZC455.4"/>
    </source>
</evidence>
<dbReference type="PANTHER" id="PTHR48043">
    <property type="entry name" value="EG:EG0003.4 PROTEIN-RELATED"/>
    <property type="match status" value="1"/>
</dbReference>
<keyword evidence="4 10" id="KW-0808">Transferase</keyword>
<proteinExistence type="inferred from homology"/>
<dbReference type="Gene3D" id="3.40.50.2000">
    <property type="entry name" value="Glycogen Phosphorylase B"/>
    <property type="match status" value="2"/>
</dbReference>
<evidence type="ECO:0000256" key="1">
    <source>
        <dbReference type="ARBA" id="ARBA00004167"/>
    </source>
</evidence>
<dbReference type="UCSC" id="ZC455.4">
    <property type="organism name" value="c. elegans"/>
</dbReference>
<keyword evidence="13" id="KW-1185">Reference proteome</keyword>
<gene>
    <name evidence="12 14" type="primary">ugt-6</name>
    <name evidence="12" type="ORF">CELE_ZC455.4</name>
    <name evidence="14" type="ORF">ZC455.4</name>
</gene>
<evidence type="ECO:0000256" key="7">
    <source>
        <dbReference type="ARBA" id="ARBA00022989"/>
    </source>
</evidence>
<dbReference type="SMR" id="Q23334"/>
<dbReference type="GO" id="GO:0016020">
    <property type="term" value="C:membrane"/>
    <property type="evidence" value="ECO:0007669"/>
    <property type="project" value="UniProtKB-SubCell"/>
</dbReference>
<accession>Q23334</accession>
<dbReference type="Proteomes" id="UP000001940">
    <property type="component" value="Chromosome V"/>
</dbReference>
<feature type="transmembrane region" description="Helical" evidence="11">
    <location>
        <begin position="502"/>
        <end position="521"/>
    </location>
</feature>
<dbReference type="SUPFAM" id="SSF53756">
    <property type="entry name" value="UDP-Glycosyltransferase/glycogen phosphorylase"/>
    <property type="match status" value="1"/>
</dbReference>
<dbReference type="PIR" id="B89252">
    <property type="entry name" value="B89252"/>
</dbReference>
<dbReference type="PeptideAtlas" id="Q23334"/>
<keyword evidence="6" id="KW-0732">Signal</keyword>
<dbReference type="PhylomeDB" id="Q23334"/>
<dbReference type="OMA" id="WNYYHDE"/>
<sequence length="533" mass="61574">MLQIVLFLFISTLFGNAYSYKFLVISPVYGFSHMKYMAELANHLARAGNDVTYFQPFVVDEYHDHTLIKEKSIKIWNYYHDELGRQHIPSQGCMRDAWHSSWYQSDAGAAILLSKYLFPAFEHMCRKMFEDTELHYDLKSRQFDVVLSEAFDFCGLYLASYLEMPSIISTFTGNRLNALAPVLGEPSFLHYLPAPTSQYGHESTIFDRLNDVWHKIWSSYGFAQLFEMQYQQVSKLTNGKVKHWKDIIHDVTYHFSNSNPYLDFVIPTIPKVVPIGGITVDHDYWSTNGNHSELLEHVLNARKHNVFISFGSMVRSVDMPKEFKKSMMKVFSDHPNITFLWKYELPNDQEFLRILPTNVHVAKWFSQSALLSDQRVNLFVTHGGLGSTMELARAAKPAIVIPLFADQPGNAKMIERHGSVEIFSKLDIPNSKKLSSLIQKMLNTKYYQQNANRLADTLRFQPITPTDLMVKHAENAARFGKMPNLVPHAKDMGFFEYYNIDIIFIVFLLVWLLFSVVAHVFSKLKLSLKIKVE</sequence>
<dbReference type="FunFam" id="3.40.50.2000:FF:000228">
    <property type="entry name" value="UDP-GlucuronosylTransferase"/>
    <property type="match status" value="1"/>
</dbReference>
<dbReference type="Bgee" id="WBGene00013904">
    <property type="expression patterns" value="Expressed in larva and 2 other cell types or tissues"/>
</dbReference>
<dbReference type="CDD" id="cd03784">
    <property type="entry name" value="GT1_Gtf-like"/>
    <property type="match status" value="1"/>
</dbReference>
<dbReference type="HOGENOM" id="CLU_012949_1_4_1"/>
<dbReference type="WormBase" id="ZC455.4">
    <property type="protein sequence ID" value="CE24704"/>
    <property type="gene ID" value="WBGene00013904"/>
    <property type="gene designation" value="ugt-6"/>
</dbReference>
<dbReference type="AlphaFoldDB" id="Q23334"/>
<dbReference type="FunFam" id="3.40.50.2000:FF:000038">
    <property type="entry name" value="UDP-GlucuronosylTransferase"/>
    <property type="match status" value="1"/>
</dbReference>
<evidence type="ECO:0000256" key="11">
    <source>
        <dbReference type="RuleBase" id="RU362059"/>
    </source>
</evidence>
<dbReference type="EC" id="2.4.1.17" evidence="11"/>
<keyword evidence="3 10" id="KW-0328">Glycosyltransferase</keyword>
<evidence type="ECO:0000313" key="13">
    <source>
        <dbReference type="Proteomes" id="UP000001940"/>
    </source>
</evidence>
<keyword evidence="8 11" id="KW-0472">Membrane</keyword>
<evidence type="ECO:0000256" key="6">
    <source>
        <dbReference type="ARBA" id="ARBA00022729"/>
    </source>
</evidence>
<evidence type="ECO:0000256" key="9">
    <source>
        <dbReference type="ARBA" id="ARBA00047475"/>
    </source>
</evidence>
<dbReference type="PIR" id="T27589">
    <property type="entry name" value="T27589"/>
</dbReference>
<dbReference type="InterPro" id="IPR050271">
    <property type="entry name" value="UDP-glycosyltransferase"/>
</dbReference>
<dbReference type="Pfam" id="PF00201">
    <property type="entry name" value="UDPGT"/>
    <property type="match status" value="1"/>
</dbReference>
<dbReference type="RefSeq" id="NP_001369960.1">
    <property type="nucleotide sequence ID" value="NM_001383430.2"/>
</dbReference>
<dbReference type="OrthoDB" id="5835829at2759"/>
<dbReference type="FunCoup" id="Q23334">
    <property type="interactions" value="203"/>
</dbReference>
<protein>
    <recommendedName>
        <fullName evidence="11">UDP-glucuronosyltransferase</fullName>
        <ecNumber evidence="11">2.4.1.17</ecNumber>
    </recommendedName>
</protein>
<keyword evidence="7 11" id="KW-1133">Transmembrane helix</keyword>
<dbReference type="CTD" id="179755"/>
<comment type="subcellular location">
    <subcellularLocation>
        <location evidence="1 11">Membrane</location>
        <topology evidence="1 11">Single-pass membrane protein</topology>
    </subcellularLocation>
</comment>
<dbReference type="InterPro" id="IPR002213">
    <property type="entry name" value="UDP_glucos_trans"/>
</dbReference>
<evidence type="ECO:0000256" key="5">
    <source>
        <dbReference type="ARBA" id="ARBA00022692"/>
    </source>
</evidence>
<dbReference type="PANTHER" id="PTHR48043:SF103">
    <property type="entry name" value="UDP-GLUCURONOSYLTRANSFERASE"/>
    <property type="match status" value="1"/>
</dbReference>
<evidence type="ECO:0000256" key="4">
    <source>
        <dbReference type="ARBA" id="ARBA00022679"/>
    </source>
</evidence>
<evidence type="ECO:0000256" key="10">
    <source>
        <dbReference type="RuleBase" id="RU003718"/>
    </source>
</evidence>
<dbReference type="AGR" id="WB:WBGene00013904"/>
<evidence type="ECO:0000313" key="12">
    <source>
        <dbReference type="EMBL" id="CAA99955.2"/>
    </source>
</evidence>
<dbReference type="PROSITE" id="PS00375">
    <property type="entry name" value="UDPGT"/>
    <property type="match status" value="1"/>
</dbReference>
<evidence type="ECO:0000256" key="2">
    <source>
        <dbReference type="ARBA" id="ARBA00009995"/>
    </source>
</evidence>
<evidence type="ECO:0000256" key="8">
    <source>
        <dbReference type="ARBA" id="ARBA00023136"/>
    </source>
</evidence>
<dbReference type="CAZy" id="GT1">
    <property type="family name" value="Glycosyltransferase Family 1"/>
</dbReference>
<dbReference type="PaxDb" id="6239-ZC455.4"/>
<dbReference type="InterPro" id="IPR035595">
    <property type="entry name" value="UDP_glycos_trans_CS"/>
</dbReference>
<dbReference type="GO" id="GO:0015020">
    <property type="term" value="F:glucuronosyltransferase activity"/>
    <property type="evidence" value="ECO:0007669"/>
    <property type="project" value="UniProtKB-EC"/>
</dbReference>
<comment type="similarity">
    <text evidence="2 10">Belongs to the UDP-glycosyltransferase family.</text>
</comment>
<dbReference type="InParanoid" id="Q23334"/>
<dbReference type="eggNOG" id="KOG1192">
    <property type="taxonomic scope" value="Eukaryota"/>
</dbReference>